<name>A0ABU9Z348_9RHOO</name>
<dbReference type="RefSeq" id="WP_345921145.1">
    <property type="nucleotide sequence ID" value="NZ_JBDIVE010000012.1"/>
</dbReference>
<proteinExistence type="predicted"/>
<evidence type="ECO:0000313" key="2">
    <source>
        <dbReference type="Proteomes" id="UP001410394"/>
    </source>
</evidence>
<dbReference type="EMBL" id="JBDIVE010000012">
    <property type="protein sequence ID" value="MEN3070366.1"/>
    <property type="molecule type" value="Genomic_DNA"/>
</dbReference>
<evidence type="ECO:0000313" key="1">
    <source>
        <dbReference type="EMBL" id="MEN3070366.1"/>
    </source>
</evidence>
<accession>A0ABU9Z348</accession>
<organism evidence="1 2">
    <name type="scientific">Uliginosibacterium sediminicola</name>
    <dbReference type="NCBI Taxonomy" id="2024550"/>
    <lineage>
        <taxon>Bacteria</taxon>
        <taxon>Pseudomonadati</taxon>
        <taxon>Pseudomonadota</taxon>
        <taxon>Betaproteobacteria</taxon>
        <taxon>Rhodocyclales</taxon>
        <taxon>Zoogloeaceae</taxon>
        <taxon>Uliginosibacterium</taxon>
    </lineage>
</organism>
<protein>
    <recommendedName>
        <fullName evidence="3">DUF2293 domain-containing protein</fullName>
    </recommendedName>
</protein>
<gene>
    <name evidence="1" type="ORF">ABDB84_17915</name>
</gene>
<sequence>MNTNKPLPTDPDLLGSIEAIKRAAQRALEIAEATNTPCYVMQDGKIVDIARKPDKTLAK</sequence>
<keyword evidence="2" id="KW-1185">Reference proteome</keyword>
<dbReference type="Proteomes" id="UP001410394">
    <property type="component" value="Unassembled WGS sequence"/>
</dbReference>
<comment type="caution">
    <text evidence="1">The sequence shown here is derived from an EMBL/GenBank/DDBJ whole genome shotgun (WGS) entry which is preliminary data.</text>
</comment>
<reference evidence="1 2" key="1">
    <citation type="journal article" date="2018" name="Int. J. Syst. Evol. Microbiol.">
        <title>Uliginosibacterium sediminicola sp. nov., isolated from freshwater sediment.</title>
        <authorList>
            <person name="Hwang W.M."/>
            <person name="Kim S.M."/>
            <person name="Kang K."/>
            <person name="Ahn T.Y."/>
        </authorList>
    </citation>
    <scope>NUCLEOTIDE SEQUENCE [LARGE SCALE GENOMIC DNA]</scope>
    <source>
        <strain evidence="1 2">M1-21</strain>
    </source>
</reference>
<evidence type="ECO:0008006" key="3">
    <source>
        <dbReference type="Google" id="ProtNLM"/>
    </source>
</evidence>